<dbReference type="EMBL" id="FP929050">
    <property type="protein sequence ID" value="CBL14020.1"/>
    <property type="molecule type" value="Genomic_DNA"/>
</dbReference>
<dbReference type="KEGG" id="rix:RO1_37870"/>
<protein>
    <submittedName>
        <fullName evidence="1">Uncharacterized protein</fullName>
    </submittedName>
</protein>
<dbReference type="AlphaFoldDB" id="D4L330"/>
<gene>
    <name evidence="1" type="ORF">RO1_37870</name>
</gene>
<reference evidence="1 2" key="1">
    <citation type="submission" date="2010-03" db="EMBL/GenBank/DDBJ databases">
        <title>The genome sequence of Roseburia intestinalis XB6B4.</title>
        <authorList>
            <consortium name="metaHIT consortium -- http://www.metahit.eu/"/>
            <person name="Pajon A."/>
            <person name="Turner K."/>
            <person name="Parkhill J."/>
            <person name="Bernalier A."/>
        </authorList>
    </citation>
    <scope>NUCLEOTIDE SEQUENCE [LARGE SCALE GENOMIC DNA]</scope>
    <source>
        <strain evidence="1 2">XB6B4</strain>
    </source>
</reference>
<dbReference type="HOGENOM" id="CLU_1766635_0_0_9"/>
<name>D4L330_9FIRM</name>
<proteinExistence type="predicted"/>
<accession>D4L330</accession>
<dbReference type="Proteomes" id="UP000008953">
    <property type="component" value="Chromosome"/>
</dbReference>
<evidence type="ECO:0000313" key="1">
    <source>
        <dbReference type="EMBL" id="CBL14020.1"/>
    </source>
</evidence>
<organism evidence="1 2">
    <name type="scientific">Roseburia intestinalis XB6B4</name>
    <dbReference type="NCBI Taxonomy" id="718255"/>
    <lineage>
        <taxon>Bacteria</taxon>
        <taxon>Bacillati</taxon>
        <taxon>Bacillota</taxon>
        <taxon>Clostridia</taxon>
        <taxon>Lachnospirales</taxon>
        <taxon>Lachnospiraceae</taxon>
        <taxon>Roseburia</taxon>
    </lineage>
</organism>
<evidence type="ECO:0000313" key="2">
    <source>
        <dbReference type="Proteomes" id="UP000008953"/>
    </source>
</evidence>
<reference evidence="1 2" key="2">
    <citation type="submission" date="2010-03" db="EMBL/GenBank/DDBJ databases">
        <authorList>
            <person name="Pajon A."/>
        </authorList>
    </citation>
    <scope>NUCLEOTIDE SEQUENCE [LARGE SCALE GENOMIC DNA]</scope>
    <source>
        <strain evidence="1 2">XB6B4</strain>
    </source>
</reference>
<sequence length="147" mass="16945">MKKGRFLWSAHRITERQKAGKARSIKGKQLKNSRNTVSKQLVALHSFQRDNYLERDNRIMFTNPGKSRFSGVFLYPNGLICFKVKFLKSLKPQNDASSFFDLDSMQKAKICVDHFRGVPCISCGENSFAIFWLTMSKLHSIPTRLKP</sequence>